<gene>
    <name evidence="1" type="ORF">MSG28_002935</name>
</gene>
<accession>A0ACC0JJW8</accession>
<name>A0ACC0JJW8_CHOFU</name>
<dbReference type="EMBL" id="CM046104">
    <property type="protein sequence ID" value="KAI8424448.1"/>
    <property type="molecule type" value="Genomic_DNA"/>
</dbReference>
<reference evidence="1 2" key="1">
    <citation type="journal article" date="2022" name="Genome Biol. Evol.">
        <title>The Spruce Budworm Genome: Reconstructing the Evolutionary History of Antifreeze Proteins.</title>
        <authorList>
            <person name="Beliveau C."/>
            <person name="Gagne P."/>
            <person name="Picq S."/>
            <person name="Vernygora O."/>
            <person name="Keeling C.I."/>
            <person name="Pinkney K."/>
            <person name="Doucet D."/>
            <person name="Wen F."/>
            <person name="Johnston J.S."/>
            <person name="Maaroufi H."/>
            <person name="Boyle B."/>
            <person name="Laroche J."/>
            <person name="Dewar K."/>
            <person name="Juretic N."/>
            <person name="Blackburn G."/>
            <person name="Nisole A."/>
            <person name="Brunet B."/>
            <person name="Brandao M."/>
            <person name="Lumley L."/>
            <person name="Duan J."/>
            <person name="Quan G."/>
            <person name="Lucarotti C.J."/>
            <person name="Roe A.D."/>
            <person name="Sperling F.A.H."/>
            <person name="Levesque R.C."/>
            <person name="Cusson M."/>
        </authorList>
    </citation>
    <scope>NUCLEOTIDE SEQUENCE [LARGE SCALE GENOMIC DNA]</scope>
    <source>
        <strain evidence="1">Glfc:IPQL:Cfum</strain>
    </source>
</reference>
<keyword evidence="2" id="KW-1185">Reference proteome</keyword>
<organism evidence="1 2">
    <name type="scientific">Choristoneura fumiferana</name>
    <name type="common">Spruce budworm moth</name>
    <name type="synonym">Archips fumiferana</name>
    <dbReference type="NCBI Taxonomy" id="7141"/>
    <lineage>
        <taxon>Eukaryota</taxon>
        <taxon>Metazoa</taxon>
        <taxon>Ecdysozoa</taxon>
        <taxon>Arthropoda</taxon>
        <taxon>Hexapoda</taxon>
        <taxon>Insecta</taxon>
        <taxon>Pterygota</taxon>
        <taxon>Neoptera</taxon>
        <taxon>Endopterygota</taxon>
        <taxon>Lepidoptera</taxon>
        <taxon>Glossata</taxon>
        <taxon>Ditrysia</taxon>
        <taxon>Tortricoidea</taxon>
        <taxon>Tortricidae</taxon>
        <taxon>Tortricinae</taxon>
        <taxon>Choristoneura</taxon>
    </lineage>
</organism>
<evidence type="ECO:0000313" key="1">
    <source>
        <dbReference type="EMBL" id="KAI8424448.1"/>
    </source>
</evidence>
<evidence type="ECO:0000313" key="2">
    <source>
        <dbReference type="Proteomes" id="UP001064048"/>
    </source>
</evidence>
<comment type="caution">
    <text evidence="1">The sequence shown here is derived from an EMBL/GenBank/DDBJ whole genome shotgun (WGS) entry which is preliminary data.</text>
</comment>
<dbReference type="Proteomes" id="UP001064048">
    <property type="component" value="Chromosome 4"/>
</dbReference>
<protein>
    <submittedName>
        <fullName evidence="1">Uncharacterized protein</fullName>
    </submittedName>
</protein>
<sequence length="1065" mass="120003">MITLFNLNWRRCWMLLVLGTIGAETRPPHGWNDVSFHGSDQILTPNIDNLAYQGVILQQYYSEAICTPARTALLTGKYPMRLGMHGLPLYNSEDRGIPLTERLLPSYMKDLGYATHLIGKWHVGMSRREYLPTNRGYDSHYGLRGGGIDYYTYFKVDDWPNGRTMFGLDLFDNEIPQESETRYVVDALTERALRVINSHNTSQPLFLHLAHNAPHAGNPGASLQPPLYSSVKNGHIASPDRRLYAEMVTHLDQSIGQVVKALADKNILDDTIIVFASDNGAPTTGQYNNWGINLPFRGKKNTPWEGGVRVPAFIWHSSFRPRVWQGLMHITDWMPTLIAAAGGVVGTEIDGVNQWDSIVQDGESNRRELLLTIEDSLTNVYAAYRAGDYKIVVGNVTGVSNGYYGAEFLANKCSPPEYFPTLKTCDAAKALATLGMYLDPDEVQTIRRATAVVQQDTVRDVQPCLPSPTRGCLYNVVRDPTESHDLWLRANNIAALLTSRLRALWAQQLRRGPSNIQSQADPANFNYVWTPWLDQNSRTNVTAELKTKPIANKPNNSTIAIVVNCNGTVGIRNFFFHGSDLVQTPNIDMLAYTGVALERFYTHCLCMQGYPLVQSEDRYLPLDQKILPQYLKEIGYATHLVGKWHVGLSRTQALPTMRGFDSHFGHRGGYIDYYEYTLEELWNETKVSGYDLYRDMTPAWDAEGYITDLYNDEAKSIIARHDASSPLFLMVAHNAPHVGNGGAELQAPPGEVRRMRHIESQQRRILAAMIKKLDDSVGDIVKSLYKKGILNNTIIVFTSDNGGMPSEHTTNYGSNWPLRGTKMSPFEGGVRVVGLLWKANLNPVSRLWNGYMHISDWLPTLLRATGVDPPSDLDGFDQWANIISNKTSNRSEIFEIDDYGQGFYAIMSEEYKLITGHVTKEFGDYQGHDLNGDTGSIPSYTNALKSSLVYSVLQSLGTSFKIGDEKLRNELKIECNIGTDKRDKILCYPENGKTCLYNIKEDPCETKDLTKTHPETVSRLMERLEEEKKRLVPRTVVPVARDQRSRPSLHDFSWTTWADNIERDE</sequence>
<proteinExistence type="predicted"/>